<dbReference type="PANTHER" id="PTHR11008:SF41">
    <property type="entry name" value="RE70318P"/>
    <property type="match status" value="1"/>
</dbReference>
<dbReference type="AlphaFoldDB" id="A0A9N9SBE6"/>
<organism evidence="2 3">
    <name type="scientific">Chironomus riparius</name>
    <dbReference type="NCBI Taxonomy" id="315576"/>
    <lineage>
        <taxon>Eukaryota</taxon>
        <taxon>Metazoa</taxon>
        <taxon>Ecdysozoa</taxon>
        <taxon>Arthropoda</taxon>
        <taxon>Hexapoda</taxon>
        <taxon>Insecta</taxon>
        <taxon>Pterygota</taxon>
        <taxon>Neoptera</taxon>
        <taxon>Endopterygota</taxon>
        <taxon>Diptera</taxon>
        <taxon>Nematocera</taxon>
        <taxon>Chironomoidea</taxon>
        <taxon>Chironomidae</taxon>
        <taxon>Chironominae</taxon>
        <taxon>Chironomus</taxon>
    </lineage>
</organism>
<dbReference type="InterPro" id="IPR038606">
    <property type="entry name" value="To_sf"/>
</dbReference>
<keyword evidence="1" id="KW-0732">Signal</keyword>
<dbReference type="EMBL" id="OU895880">
    <property type="protein sequence ID" value="CAG9811800.1"/>
    <property type="molecule type" value="Genomic_DNA"/>
</dbReference>
<evidence type="ECO:0008006" key="4">
    <source>
        <dbReference type="Google" id="ProtNLM"/>
    </source>
</evidence>
<dbReference type="Proteomes" id="UP001153620">
    <property type="component" value="Chromosome 4"/>
</dbReference>
<sequence length="259" mass="29927">MIHNQLDKMNIGLKLLVLLILVCNFVNLQESPDVFPKCGRRSKNFDQCMIKMMNTIRPRLATGRLSRDWIIDSVDPFYLNETEITKTQFFTFTVYDIYMSGTTNFDLMDIKHELNGNHLRVLDRVQIPEVKFKLKYRVTSPILGRIPLTGDMSYSMKDFKVHGDTGVKFYKRDGVEYAEVVSVKLVIDNTKLDNVKLTLPVGFEYKLGPLSKTFVKMFGQVMSKVAYKLLERIVDKTHIDTVNRFLANTPADTFFPDSE</sequence>
<reference evidence="2" key="1">
    <citation type="submission" date="2022-01" db="EMBL/GenBank/DDBJ databases">
        <authorList>
            <person name="King R."/>
        </authorList>
    </citation>
    <scope>NUCLEOTIDE SEQUENCE</scope>
</reference>
<dbReference type="Pfam" id="PF06585">
    <property type="entry name" value="JHBP"/>
    <property type="match status" value="1"/>
</dbReference>
<dbReference type="OrthoDB" id="7419171at2759"/>
<evidence type="ECO:0000313" key="2">
    <source>
        <dbReference type="EMBL" id="CAG9811800.1"/>
    </source>
</evidence>
<dbReference type="GO" id="GO:0005615">
    <property type="term" value="C:extracellular space"/>
    <property type="evidence" value="ECO:0007669"/>
    <property type="project" value="TreeGrafter"/>
</dbReference>
<evidence type="ECO:0000256" key="1">
    <source>
        <dbReference type="SAM" id="SignalP"/>
    </source>
</evidence>
<dbReference type="InterPro" id="IPR010562">
    <property type="entry name" value="Haemolymph_juvenile_hormone-bd"/>
</dbReference>
<evidence type="ECO:0000313" key="3">
    <source>
        <dbReference type="Proteomes" id="UP001153620"/>
    </source>
</evidence>
<gene>
    <name evidence="2" type="ORF">CHIRRI_LOCUS14607</name>
</gene>
<protein>
    <recommendedName>
        <fullName evidence="4">Hemolymph juvenile hormone binding protein</fullName>
    </recommendedName>
</protein>
<feature type="chain" id="PRO_5040118065" description="Hemolymph juvenile hormone binding protein" evidence="1">
    <location>
        <begin position="29"/>
        <end position="259"/>
    </location>
</feature>
<name>A0A9N9SBE6_9DIPT</name>
<feature type="signal peptide" evidence="1">
    <location>
        <begin position="1"/>
        <end position="28"/>
    </location>
</feature>
<dbReference type="SMART" id="SM00700">
    <property type="entry name" value="JHBP"/>
    <property type="match status" value="1"/>
</dbReference>
<dbReference type="Gene3D" id="3.15.10.30">
    <property type="entry name" value="Haemolymph juvenile hormone binding protein"/>
    <property type="match status" value="1"/>
</dbReference>
<dbReference type="SMR" id="A0A9N9SBE6"/>
<proteinExistence type="predicted"/>
<reference evidence="2" key="2">
    <citation type="submission" date="2022-10" db="EMBL/GenBank/DDBJ databases">
        <authorList>
            <consortium name="ENA_rothamsted_submissions"/>
            <consortium name="culmorum"/>
            <person name="King R."/>
        </authorList>
    </citation>
    <scope>NUCLEOTIDE SEQUENCE</scope>
</reference>
<keyword evidence="3" id="KW-1185">Reference proteome</keyword>
<dbReference type="PANTHER" id="PTHR11008">
    <property type="entry name" value="PROTEIN TAKEOUT-LIKE PROTEIN"/>
    <property type="match status" value="1"/>
</dbReference>
<accession>A0A9N9SBE6</accession>